<reference evidence="2" key="1">
    <citation type="submission" date="2021-01" db="EMBL/GenBank/DDBJ databases">
        <title>Whole genome shotgun sequence of Actinoplanes nipponensis NBRC 14063.</title>
        <authorList>
            <person name="Komaki H."/>
            <person name="Tamura T."/>
        </authorList>
    </citation>
    <scope>NUCLEOTIDE SEQUENCE</scope>
    <source>
        <strain evidence="2">NBRC 14063</strain>
    </source>
</reference>
<proteinExistence type="predicted"/>
<dbReference type="AlphaFoldDB" id="A0A919JFC6"/>
<evidence type="ECO:0000313" key="3">
    <source>
        <dbReference type="Proteomes" id="UP000647172"/>
    </source>
</evidence>
<evidence type="ECO:0000256" key="1">
    <source>
        <dbReference type="SAM" id="Phobius"/>
    </source>
</evidence>
<dbReference type="EMBL" id="BOMQ01000018">
    <property type="protein sequence ID" value="GIE47997.1"/>
    <property type="molecule type" value="Genomic_DNA"/>
</dbReference>
<keyword evidence="3" id="KW-1185">Reference proteome</keyword>
<keyword evidence="1" id="KW-0472">Membrane</keyword>
<keyword evidence="1" id="KW-0812">Transmembrane</keyword>
<accession>A0A919JFC6</accession>
<dbReference type="RefSeq" id="WP_203766329.1">
    <property type="nucleotide sequence ID" value="NZ_BAAAYJ010000009.1"/>
</dbReference>
<evidence type="ECO:0000313" key="2">
    <source>
        <dbReference type="EMBL" id="GIE47997.1"/>
    </source>
</evidence>
<dbReference type="Proteomes" id="UP000647172">
    <property type="component" value="Unassembled WGS sequence"/>
</dbReference>
<comment type="caution">
    <text evidence="2">The sequence shown here is derived from an EMBL/GenBank/DDBJ whole genome shotgun (WGS) entry which is preliminary data.</text>
</comment>
<feature type="transmembrane region" description="Helical" evidence="1">
    <location>
        <begin position="19"/>
        <end position="38"/>
    </location>
</feature>
<keyword evidence="1" id="KW-1133">Transmembrane helix</keyword>
<name>A0A919JFC6_9ACTN</name>
<organism evidence="2 3">
    <name type="scientific">Actinoplanes nipponensis</name>
    <dbReference type="NCBI Taxonomy" id="135950"/>
    <lineage>
        <taxon>Bacteria</taxon>
        <taxon>Bacillati</taxon>
        <taxon>Actinomycetota</taxon>
        <taxon>Actinomycetes</taxon>
        <taxon>Micromonosporales</taxon>
        <taxon>Micromonosporaceae</taxon>
        <taxon>Actinoplanes</taxon>
    </lineage>
</organism>
<sequence length="51" mass="6097">MWITFITAVVRDWLPELTIVVRFGTAVAGFVVTASLLARRIRRWRRRRARR</sequence>
<gene>
    <name evidence="2" type="ORF">Ani05nite_15310</name>
</gene>
<protein>
    <submittedName>
        <fullName evidence="2">Uncharacterized protein</fullName>
    </submittedName>
</protein>